<sequence length="306" mass="35382">MPTLSTEELSLFKQWLNSKSKELSDADPDALADYIIALLNNFDLGKEEEITFLDEQLKDFTDSSKQFAESIWRALETKSFLGSSNTKVEKQFIGDVTLRANVSSQKRQEQHLKLQQIIELKEKMLAGYELRLTYIEKQLLDYPDDPKIQERMSQEYMNIKDEIAKNKVTPQDISGDKIRLKEDFKMSTMRNPGGVFRNRGGSYRGRGGDTRGRGGYARGRFQPYIRPTNATYNRKLDLRSKTINIIDDDAEKVEKALNEVRDGNIELLSRENGLSVTFKDRFFGEKFIRDNKDLNIIWCEKFSGKT</sequence>
<name>A0A9P8PF29_9ASCO</name>
<keyword evidence="3" id="KW-0747">Spliceosome</keyword>
<gene>
    <name evidence="8" type="ORF">WICMUC_004816</name>
</gene>
<dbReference type="InterPro" id="IPR045137">
    <property type="entry name" value="RBM26/27"/>
</dbReference>
<dbReference type="PANTHER" id="PTHR14398:SF0">
    <property type="entry name" value="ZINC FINGER PROTEIN SWM"/>
    <property type="match status" value="1"/>
</dbReference>
<evidence type="ECO:0000256" key="1">
    <source>
        <dbReference type="ARBA" id="ARBA00005544"/>
    </source>
</evidence>
<dbReference type="PANTHER" id="PTHR14398">
    <property type="entry name" value="RNA RECOGNITION RRM/RNP DOMAIN"/>
    <property type="match status" value="1"/>
</dbReference>
<dbReference type="Gene3D" id="1.20.1390.10">
    <property type="entry name" value="PWI domain"/>
    <property type="match status" value="1"/>
</dbReference>
<reference evidence="8" key="2">
    <citation type="submission" date="2021-01" db="EMBL/GenBank/DDBJ databases">
        <authorList>
            <person name="Schikora-Tamarit M.A."/>
        </authorList>
    </citation>
    <scope>NUCLEOTIDE SEQUENCE</scope>
    <source>
        <strain evidence="8">CBS6341</strain>
    </source>
</reference>
<evidence type="ECO:0000256" key="5">
    <source>
        <dbReference type="ARBA" id="ARBA00025004"/>
    </source>
</evidence>
<dbReference type="OrthoDB" id="443401at2759"/>
<keyword evidence="3" id="KW-0507">mRNA processing</keyword>
<keyword evidence="4" id="KW-0694">RNA-binding</keyword>
<evidence type="ECO:0000256" key="2">
    <source>
        <dbReference type="ARBA" id="ARBA00014280"/>
    </source>
</evidence>
<dbReference type="GO" id="GO:0005681">
    <property type="term" value="C:spliceosomal complex"/>
    <property type="evidence" value="ECO:0007669"/>
    <property type="project" value="UniProtKB-KW"/>
</dbReference>
<accession>A0A9P8PF29</accession>
<dbReference type="Pfam" id="PF01480">
    <property type="entry name" value="PWI"/>
    <property type="match status" value="1"/>
</dbReference>
<reference evidence="8" key="1">
    <citation type="journal article" date="2021" name="Open Biol.">
        <title>Shared evolutionary footprints suggest mitochondrial oxidative damage underlies multiple complex I losses in fungi.</title>
        <authorList>
            <person name="Schikora-Tamarit M.A."/>
            <person name="Marcet-Houben M."/>
            <person name="Nosek J."/>
            <person name="Gabaldon T."/>
        </authorList>
    </citation>
    <scope>NUCLEOTIDE SEQUENCE</scope>
    <source>
        <strain evidence="8">CBS6341</strain>
    </source>
</reference>
<protein>
    <recommendedName>
        <fullName evidence="2">U1 small nuclear ribonucleoprotein component SNU71</fullName>
    </recommendedName>
</protein>
<organism evidence="8 9">
    <name type="scientific">Wickerhamomyces mucosus</name>
    <dbReference type="NCBI Taxonomy" id="1378264"/>
    <lineage>
        <taxon>Eukaryota</taxon>
        <taxon>Fungi</taxon>
        <taxon>Dikarya</taxon>
        <taxon>Ascomycota</taxon>
        <taxon>Saccharomycotina</taxon>
        <taxon>Saccharomycetes</taxon>
        <taxon>Phaffomycetales</taxon>
        <taxon>Wickerhamomycetaceae</taxon>
        <taxon>Wickerhamomyces</taxon>
    </lineage>
</organism>
<keyword evidence="9" id="KW-1185">Reference proteome</keyword>
<feature type="region of interest" description="Disordered" evidence="6">
    <location>
        <begin position="189"/>
        <end position="220"/>
    </location>
</feature>
<comment type="similarity">
    <text evidence="1">Belongs to the SNU71 family.</text>
</comment>
<dbReference type="InterPro" id="IPR002483">
    <property type="entry name" value="PWI_dom"/>
</dbReference>
<evidence type="ECO:0000259" key="7">
    <source>
        <dbReference type="Pfam" id="PF01480"/>
    </source>
</evidence>
<comment type="caution">
    <text evidence="8">The sequence shown here is derived from an EMBL/GenBank/DDBJ whole genome shotgun (WGS) entry which is preliminary data.</text>
</comment>
<comment type="function">
    <text evidence="5">Component of the U1 snRNP particle, which recognizes and binds the 5'-splice site of pre-mRNA. Together with other non-snRNP factors, U1 snRNP forms the spliceosomal commitment complex, that targets pre-mRNA to the splicing pathway.</text>
</comment>
<dbReference type="GO" id="GO:0003723">
    <property type="term" value="F:RNA binding"/>
    <property type="evidence" value="ECO:0007669"/>
    <property type="project" value="UniProtKB-KW"/>
</dbReference>
<evidence type="ECO:0000256" key="3">
    <source>
        <dbReference type="ARBA" id="ARBA00022728"/>
    </source>
</evidence>
<evidence type="ECO:0000256" key="6">
    <source>
        <dbReference type="SAM" id="MobiDB-lite"/>
    </source>
</evidence>
<proteinExistence type="inferred from homology"/>
<dbReference type="AlphaFoldDB" id="A0A9P8PF29"/>
<evidence type="ECO:0000256" key="4">
    <source>
        <dbReference type="ARBA" id="ARBA00022884"/>
    </source>
</evidence>
<feature type="domain" description="PWI" evidence="7">
    <location>
        <begin position="12"/>
        <end position="77"/>
    </location>
</feature>
<evidence type="ECO:0000313" key="9">
    <source>
        <dbReference type="Proteomes" id="UP000769528"/>
    </source>
</evidence>
<keyword evidence="3" id="KW-0508">mRNA splicing</keyword>
<dbReference type="EMBL" id="JAEUBF010001298">
    <property type="protein sequence ID" value="KAH3670847.1"/>
    <property type="molecule type" value="Genomic_DNA"/>
</dbReference>
<evidence type="ECO:0000313" key="8">
    <source>
        <dbReference type="EMBL" id="KAH3670847.1"/>
    </source>
</evidence>
<dbReference type="Proteomes" id="UP000769528">
    <property type="component" value="Unassembled WGS sequence"/>
</dbReference>